<dbReference type="AlphaFoldDB" id="A0A5J6ZB00"/>
<sequence length="45" mass="5154">MHSGHLGGQWMFDWPAWRRKFGIPTNTIGTADIHEGRATESLQCR</sequence>
<name>A0A5J6ZB00_9CORY</name>
<proteinExistence type="predicted"/>
<organism evidence="1 2">
    <name type="scientific">Corynebacterium urogenitale</name>
    <dbReference type="NCBI Taxonomy" id="2487892"/>
    <lineage>
        <taxon>Bacteria</taxon>
        <taxon>Bacillati</taxon>
        <taxon>Actinomycetota</taxon>
        <taxon>Actinomycetes</taxon>
        <taxon>Mycobacteriales</taxon>
        <taxon>Corynebacteriaceae</taxon>
        <taxon>Corynebacterium</taxon>
    </lineage>
</organism>
<dbReference type="RefSeq" id="WP_161595726.1">
    <property type="nucleotide sequence ID" value="NZ_CP045032.1"/>
</dbReference>
<reference evidence="2" key="1">
    <citation type="submission" date="2019-10" db="EMBL/GenBank/DDBJ databases">
        <title>Complete genome sequence of Corynebacterium urogenitalis DSM 108747, isolated from the genital tract of a cow.</title>
        <authorList>
            <person name="Ruckert C."/>
            <person name="Ballas P."/>
            <person name="Wagener K."/>
            <person name="Drillich M."/>
            <person name="Kaempfer P."/>
            <person name="Busse H.-J."/>
            <person name="Ehling-Schulz M."/>
        </authorList>
    </citation>
    <scope>NUCLEOTIDE SEQUENCE [LARGE SCALE GENOMIC DNA]</scope>
    <source>
        <strain evidence="2">LMM 1652</strain>
    </source>
</reference>
<protein>
    <submittedName>
        <fullName evidence="1">Uncharacterized protein</fullName>
    </submittedName>
</protein>
<gene>
    <name evidence="1" type="ORF">CUROG_06755</name>
</gene>
<dbReference type="EMBL" id="CP045032">
    <property type="protein sequence ID" value="QFQ02707.1"/>
    <property type="molecule type" value="Genomic_DNA"/>
</dbReference>
<dbReference type="Proteomes" id="UP000326711">
    <property type="component" value="Chromosome"/>
</dbReference>
<dbReference type="KEGG" id="cuo:CUROG_06755"/>
<evidence type="ECO:0000313" key="1">
    <source>
        <dbReference type="EMBL" id="QFQ02707.1"/>
    </source>
</evidence>
<accession>A0A5J6ZB00</accession>
<keyword evidence="2" id="KW-1185">Reference proteome</keyword>
<evidence type="ECO:0000313" key="2">
    <source>
        <dbReference type="Proteomes" id="UP000326711"/>
    </source>
</evidence>